<comment type="function">
    <text evidence="8">Catalyzes the radical-mediated insertion of two sulfur atoms into the C-6 and C-8 positions of the octanoyl moiety bound to the lipoyl domains of lipoate-dependent enzymes, thereby converting the octanoylated domains into lipoylated derivatives.</text>
</comment>
<dbReference type="GO" id="GO:0046872">
    <property type="term" value="F:metal ion binding"/>
    <property type="evidence" value="ECO:0007669"/>
    <property type="project" value="UniProtKB-KW"/>
</dbReference>
<dbReference type="GO" id="GO:0009249">
    <property type="term" value="P:protein lipoylation"/>
    <property type="evidence" value="ECO:0007669"/>
    <property type="project" value="UniProtKB-UniRule"/>
</dbReference>
<dbReference type="InterPro" id="IPR007197">
    <property type="entry name" value="rSAM"/>
</dbReference>
<dbReference type="PROSITE" id="PS51918">
    <property type="entry name" value="RADICAL_SAM"/>
    <property type="match status" value="1"/>
</dbReference>
<dbReference type="InterPro" id="IPR058240">
    <property type="entry name" value="rSAM_sf"/>
</dbReference>
<comment type="subcellular location">
    <subcellularLocation>
        <location evidence="8">Cytoplasm</location>
    </subcellularLocation>
</comment>
<dbReference type="InterPro" id="IPR013785">
    <property type="entry name" value="Aldolase_TIM"/>
</dbReference>
<reference evidence="10 11" key="1">
    <citation type="submission" date="2019-04" db="EMBL/GenBank/DDBJ databases">
        <title>Geobacter ruber sp. nov., ferric-reducing bacteria isolated from paddy soil.</title>
        <authorList>
            <person name="Xu Z."/>
            <person name="Masuda Y."/>
            <person name="Itoh H."/>
            <person name="Senoo K."/>
        </authorList>
    </citation>
    <scope>NUCLEOTIDE SEQUENCE [LARGE SCALE GENOMIC DNA]</scope>
    <source>
        <strain evidence="10 11">Red88</strain>
    </source>
</reference>
<organism evidence="10 11">
    <name type="scientific">Oryzomonas rubra</name>
    <dbReference type="NCBI Taxonomy" id="2509454"/>
    <lineage>
        <taxon>Bacteria</taxon>
        <taxon>Pseudomonadati</taxon>
        <taxon>Thermodesulfobacteriota</taxon>
        <taxon>Desulfuromonadia</taxon>
        <taxon>Geobacterales</taxon>
        <taxon>Geobacteraceae</taxon>
        <taxon>Oryzomonas</taxon>
    </lineage>
</organism>
<feature type="binding site" evidence="8">
    <location>
        <position position="273"/>
    </location>
    <ligand>
        <name>[4Fe-4S] cluster</name>
        <dbReference type="ChEBI" id="CHEBI:49883"/>
        <label>1</label>
    </ligand>
</feature>
<comment type="caution">
    <text evidence="10">The sequence shown here is derived from an EMBL/GenBank/DDBJ whole genome shotgun (WGS) entry which is preliminary data.</text>
</comment>
<evidence type="ECO:0000256" key="4">
    <source>
        <dbReference type="ARBA" id="ARBA00022723"/>
    </source>
</evidence>
<keyword evidence="11" id="KW-1185">Reference proteome</keyword>
<dbReference type="EC" id="2.8.1.8" evidence="8"/>
<evidence type="ECO:0000313" key="11">
    <source>
        <dbReference type="Proteomes" id="UP000324298"/>
    </source>
</evidence>
<comment type="cofactor">
    <cofactor evidence="8">
        <name>[4Fe-4S] cluster</name>
        <dbReference type="ChEBI" id="CHEBI:49883"/>
    </cofactor>
    <text evidence="8">Binds 2 [4Fe-4S] clusters per subunit. One cluster is coordinated with 3 cysteines and an exchangeable S-adenosyl-L-methionine.</text>
</comment>
<dbReference type="Proteomes" id="UP000324298">
    <property type="component" value="Unassembled WGS sequence"/>
</dbReference>
<dbReference type="HAMAP" id="MF_00206">
    <property type="entry name" value="Lipoyl_synth"/>
    <property type="match status" value="1"/>
</dbReference>
<evidence type="ECO:0000256" key="6">
    <source>
        <dbReference type="ARBA" id="ARBA00023014"/>
    </source>
</evidence>
<name>A0A5A9XQK7_9BACT</name>
<keyword evidence="2 8" id="KW-0808">Transferase</keyword>
<feature type="binding site" evidence="8">
    <location>
        <position position="65"/>
    </location>
    <ligand>
        <name>[4Fe-4S] cluster</name>
        <dbReference type="ChEBI" id="CHEBI:49883"/>
        <label>2</label>
        <note>4Fe-4S-S-AdoMet</note>
    </ligand>
</feature>
<feature type="binding site" evidence="8">
    <location>
        <position position="61"/>
    </location>
    <ligand>
        <name>[4Fe-4S] cluster</name>
        <dbReference type="ChEBI" id="CHEBI:49883"/>
        <label>2</label>
        <note>4Fe-4S-S-AdoMet</note>
    </ligand>
</feature>
<dbReference type="UniPathway" id="UPA00538">
    <property type="reaction ID" value="UER00593"/>
</dbReference>
<feature type="binding site" evidence="8">
    <location>
        <position position="40"/>
    </location>
    <ligand>
        <name>[4Fe-4S] cluster</name>
        <dbReference type="ChEBI" id="CHEBI:49883"/>
        <label>1</label>
    </ligand>
</feature>
<dbReference type="GO" id="GO:0005737">
    <property type="term" value="C:cytoplasm"/>
    <property type="evidence" value="ECO:0007669"/>
    <property type="project" value="UniProtKB-SubCell"/>
</dbReference>
<dbReference type="GO" id="GO:0016992">
    <property type="term" value="F:lipoate synthase activity"/>
    <property type="evidence" value="ECO:0007669"/>
    <property type="project" value="UniProtKB-UniRule"/>
</dbReference>
<dbReference type="PANTHER" id="PTHR10949">
    <property type="entry name" value="LIPOYL SYNTHASE"/>
    <property type="match status" value="1"/>
</dbReference>
<keyword evidence="6 8" id="KW-0411">Iron-sulfur</keyword>
<dbReference type="PANTHER" id="PTHR10949:SF0">
    <property type="entry name" value="LIPOYL SYNTHASE, MITOCHONDRIAL"/>
    <property type="match status" value="1"/>
</dbReference>
<dbReference type="PIRSF" id="PIRSF005963">
    <property type="entry name" value="Lipoyl_synth"/>
    <property type="match status" value="1"/>
</dbReference>
<dbReference type="NCBIfam" id="NF004019">
    <property type="entry name" value="PRK05481.1"/>
    <property type="match status" value="1"/>
</dbReference>
<evidence type="ECO:0000256" key="7">
    <source>
        <dbReference type="ARBA" id="ARBA00047326"/>
    </source>
</evidence>
<keyword evidence="5 8" id="KW-0408">Iron</keyword>
<evidence type="ECO:0000256" key="2">
    <source>
        <dbReference type="ARBA" id="ARBA00022679"/>
    </source>
</evidence>
<accession>A0A5A9XQK7</accession>
<dbReference type="SFLD" id="SFLDS00029">
    <property type="entry name" value="Radical_SAM"/>
    <property type="match status" value="1"/>
</dbReference>
<gene>
    <name evidence="8 10" type="primary">lipA</name>
    <name evidence="10" type="ORF">ET418_02505</name>
</gene>
<evidence type="ECO:0000256" key="1">
    <source>
        <dbReference type="ARBA" id="ARBA00022485"/>
    </source>
</evidence>
<dbReference type="Pfam" id="PF04055">
    <property type="entry name" value="Radical_SAM"/>
    <property type="match status" value="1"/>
</dbReference>
<dbReference type="NCBIfam" id="TIGR00510">
    <property type="entry name" value="lipA"/>
    <property type="match status" value="1"/>
</dbReference>
<dbReference type="InterPro" id="IPR003698">
    <property type="entry name" value="Lipoyl_synth"/>
</dbReference>
<dbReference type="EMBL" id="SRSD01000001">
    <property type="protein sequence ID" value="KAA0895412.1"/>
    <property type="molecule type" value="Genomic_DNA"/>
</dbReference>
<keyword evidence="8" id="KW-0963">Cytoplasm</keyword>
<evidence type="ECO:0000256" key="3">
    <source>
        <dbReference type="ARBA" id="ARBA00022691"/>
    </source>
</evidence>
<feature type="binding site" evidence="8">
    <location>
        <position position="35"/>
    </location>
    <ligand>
        <name>[4Fe-4S] cluster</name>
        <dbReference type="ChEBI" id="CHEBI:49883"/>
        <label>1</label>
    </ligand>
</feature>
<dbReference type="SFLD" id="SFLDG01058">
    <property type="entry name" value="lipoyl_synthase_like"/>
    <property type="match status" value="1"/>
</dbReference>
<comment type="pathway">
    <text evidence="8">Protein modification; protein lipoylation via endogenous pathway; protein N(6)-(lipoyl)lysine from octanoyl-[acyl-carrier-protein]: step 2/2.</text>
</comment>
<feature type="binding site" evidence="8">
    <location>
        <position position="46"/>
    </location>
    <ligand>
        <name>[4Fe-4S] cluster</name>
        <dbReference type="ChEBI" id="CHEBI:49883"/>
        <label>1</label>
    </ligand>
</feature>
<proteinExistence type="inferred from homology"/>
<dbReference type="InterPro" id="IPR006638">
    <property type="entry name" value="Elp3/MiaA/NifB-like_rSAM"/>
</dbReference>
<dbReference type="Gene3D" id="3.20.20.70">
    <property type="entry name" value="Aldolase class I"/>
    <property type="match status" value="1"/>
</dbReference>
<dbReference type="AlphaFoldDB" id="A0A5A9XQK7"/>
<keyword evidence="1 8" id="KW-0004">4Fe-4S</keyword>
<comment type="similarity">
    <text evidence="8">Belongs to the radical SAM superfamily. Lipoyl synthase family.</text>
</comment>
<comment type="catalytic activity">
    <reaction evidence="7 8">
        <text>[[Fe-S] cluster scaffold protein carrying a second [4Fe-4S](2+) cluster] + N(6)-octanoyl-L-lysyl-[protein] + 2 oxidized [2Fe-2S]-[ferredoxin] + 2 S-adenosyl-L-methionine + 4 H(+) = [[Fe-S] cluster scaffold protein] + N(6)-[(R)-dihydrolipoyl]-L-lysyl-[protein] + 4 Fe(3+) + 2 hydrogen sulfide + 2 5'-deoxyadenosine + 2 L-methionine + 2 reduced [2Fe-2S]-[ferredoxin]</text>
        <dbReference type="Rhea" id="RHEA:16585"/>
        <dbReference type="Rhea" id="RHEA-COMP:9928"/>
        <dbReference type="Rhea" id="RHEA-COMP:10000"/>
        <dbReference type="Rhea" id="RHEA-COMP:10001"/>
        <dbReference type="Rhea" id="RHEA-COMP:10475"/>
        <dbReference type="Rhea" id="RHEA-COMP:14568"/>
        <dbReference type="Rhea" id="RHEA-COMP:14569"/>
        <dbReference type="ChEBI" id="CHEBI:15378"/>
        <dbReference type="ChEBI" id="CHEBI:17319"/>
        <dbReference type="ChEBI" id="CHEBI:29034"/>
        <dbReference type="ChEBI" id="CHEBI:29919"/>
        <dbReference type="ChEBI" id="CHEBI:33722"/>
        <dbReference type="ChEBI" id="CHEBI:33737"/>
        <dbReference type="ChEBI" id="CHEBI:33738"/>
        <dbReference type="ChEBI" id="CHEBI:57844"/>
        <dbReference type="ChEBI" id="CHEBI:59789"/>
        <dbReference type="ChEBI" id="CHEBI:78809"/>
        <dbReference type="ChEBI" id="CHEBI:83100"/>
        <dbReference type="EC" id="2.8.1.8"/>
    </reaction>
</comment>
<dbReference type="NCBIfam" id="NF009544">
    <property type="entry name" value="PRK12928.1"/>
    <property type="match status" value="1"/>
</dbReference>
<evidence type="ECO:0000256" key="8">
    <source>
        <dbReference type="HAMAP-Rule" id="MF_00206"/>
    </source>
</evidence>
<dbReference type="RefSeq" id="WP_149305992.1">
    <property type="nucleotide sequence ID" value="NZ_SRSD01000001.1"/>
</dbReference>
<keyword evidence="4 8" id="KW-0479">Metal-binding</keyword>
<evidence type="ECO:0000313" key="10">
    <source>
        <dbReference type="EMBL" id="KAA0895412.1"/>
    </source>
</evidence>
<dbReference type="SUPFAM" id="SSF102114">
    <property type="entry name" value="Radical SAM enzymes"/>
    <property type="match status" value="1"/>
</dbReference>
<dbReference type="SMART" id="SM00729">
    <property type="entry name" value="Elp3"/>
    <property type="match status" value="1"/>
</dbReference>
<feature type="domain" description="Radical SAM core" evidence="9">
    <location>
        <begin position="47"/>
        <end position="262"/>
    </location>
</feature>
<evidence type="ECO:0000259" key="9">
    <source>
        <dbReference type="PROSITE" id="PS51918"/>
    </source>
</evidence>
<dbReference type="OrthoDB" id="9787898at2"/>
<keyword evidence="3 8" id="KW-0949">S-adenosyl-L-methionine</keyword>
<feature type="binding site" evidence="8">
    <location>
        <position position="68"/>
    </location>
    <ligand>
        <name>[4Fe-4S] cluster</name>
        <dbReference type="ChEBI" id="CHEBI:49883"/>
        <label>2</label>
        <note>4Fe-4S-S-AdoMet</note>
    </ligand>
</feature>
<evidence type="ECO:0000256" key="5">
    <source>
        <dbReference type="ARBA" id="ARBA00023004"/>
    </source>
</evidence>
<sequence length="292" mass="32014">MKMVRKPEWLQKRVNPGEQAGMRALLGKLRLNTVCQQALCPNISECFRCGQATFLILGKHCTRHCSFCNVDKSQPEPADSGEPARIASAVARLGLSHVVITSPTRDDLPDGGAALYAATVAAIRAASPTTRIEPLIPDFQGDRQSLATVMAAGPDIIAHNVETVPRLYHIRSGANYGRSLDLLHTCRELAPETPAKSGIMLGMGETREEVLQVLGDLRGAGCVYLSIGQYLAPSRNHYPVQEYVRPEVFDELRENALGMGFSHVESGPYVRSSYHAGQYLTDTQDERHEEMT</sequence>
<dbReference type="SFLD" id="SFLDF00271">
    <property type="entry name" value="lipoyl_synthase"/>
    <property type="match status" value="1"/>
</dbReference>
<dbReference type="GO" id="GO:0051539">
    <property type="term" value="F:4 iron, 4 sulfur cluster binding"/>
    <property type="evidence" value="ECO:0007669"/>
    <property type="project" value="UniProtKB-UniRule"/>
</dbReference>
<protein>
    <recommendedName>
        <fullName evidence="8">Lipoyl synthase</fullName>
        <ecNumber evidence="8">2.8.1.8</ecNumber>
    </recommendedName>
    <alternativeName>
        <fullName evidence="8">Lip-syn</fullName>
        <shortName evidence="8">LS</shortName>
    </alternativeName>
    <alternativeName>
        <fullName evidence="8">Lipoate synthase</fullName>
    </alternativeName>
    <alternativeName>
        <fullName evidence="8">Lipoic acid synthase</fullName>
    </alternativeName>
    <alternativeName>
        <fullName evidence="8">Sulfur insertion protein LipA</fullName>
    </alternativeName>
</protein>